<organism evidence="2 3">
    <name type="scientific">Lactiplantibacillus plantarum WJL</name>
    <dbReference type="NCBI Taxonomy" id="1350466"/>
    <lineage>
        <taxon>Bacteria</taxon>
        <taxon>Bacillati</taxon>
        <taxon>Bacillota</taxon>
        <taxon>Bacilli</taxon>
        <taxon>Lactobacillales</taxon>
        <taxon>Lactobacillaceae</taxon>
        <taxon>Lactiplantibacillus</taxon>
    </lineage>
</organism>
<evidence type="ECO:0000256" key="1">
    <source>
        <dbReference type="SAM" id="Phobius"/>
    </source>
</evidence>
<dbReference type="SUPFAM" id="SSF56601">
    <property type="entry name" value="beta-lactamase/transpeptidase-like"/>
    <property type="match status" value="1"/>
</dbReference>
<keyword evidence="1" id="KW-1133">Transmembrane helix</keyword>
<dbReference type="Proteomes" id="UP000050511">
    <property type="component" value="Unassembled WGS sequence"/>
</dbReference>
<gene>
    <name evidence="2" type="ORF">WJL_1511</name>
</gene>
<comment type="caution">
    <text evidence="2">The sequence shown here is derived from an EMBL/GenBank/DDBJ whole genome shotgun (WGS) entry which is preliminary data.</text>
</comment>
<evidence type="ECO:0000313" key="2">
    <source>
        <dbReference type="EMBL" id="KPN44433.1"/>
    </source>
</evidence>
<protein>
    <submittedName>
        <fullName evidence="2">Beta-lactamase class C and other penicillin binding protein</fullName>
    </submittedName>
</protein>
<proteinExistence type="predicted"/>
<keyword evidence="1" id="KW-0812">Transmembrane</keyword>
<dbReference type="EMBL" id="LKLZ01000003">
    <property type="protein sequence ID" value="KPN44433.1"/>
    <property type="molecule type" value="Genomic_DNA"/>
</dbReference>
<dbReference type="InterPro" id="IPR012338">
    <property type="entry name" value="Beta-lactam/transpept-like"/>
</dbReference>
<keyword evidence="1" id="KW-0472">Membrane</keyword>
<reference evidence="2 3" key="1">
    <citation type="submission" date="2015-10" db="EMBL/GenBank/DDBJ databases">
        <title>Resequencing of Lactobacillus plantarum WJL strain genome.</title>
        <authorList>
            <person name="Martino M.E."/>
        </authorList>
    </citation>
    <scope>NUCLEOTIDE SEQUENCE [LARGE SCALE GENOMIC DNA]</scope>
    <source>
        <strain evidence="2 3">WJL</strain>
    </source>
</reference>
<name>A0A837P647_LACPN</name>
<sequence>MLRGRTVKRKITISLGMVVLFFSLIFFYTKYSTMLNASHKTTMVKSSQVLPRATNFAQYNMLRSAELNKLNRKILGQNYIGAYIVSNRDNIVNSMGSGYASAAEKQAFNYNSTVRVGNLESVINAMLLMDTLKKSKISMDTKLNKYVPELDGKITVTANRLLNNELNISVNSNSLTGLDEKSALNKFFEILKTNKVQSDSQQVKANQILLAIVLMRINRSSYKALLTQFFQKNDLDGSRIIDSQSFSERTDAVSYHLSKTTDGAPQYDKPYKEIDTKYTFGTDQIRMSMIDILNTIRVMSSDNLSASYQKTLYQYGQKLEVLRKSNNHMYYTINSHGFRTYVMAGSGSKRIVISSENYPNTGVSKLHLAKSIYSSLFDD</sequence>
<evidence type="ECO:0000313" key="3">
    <source>
        <dbReference type="Proteomes" id="UP000050511"/>
    </source>
</evidence>
<feature type="transmembrane region" description="Helical" evidence="1">
    <location>
        <begin position="12"/>
        <end position="31"/>
    </location>
</feature>
<dbReference type="AlphaFoldDB" id="A0A837P647"/>
<dbReference type="Gene3D" id="3.40.710.10">
    <property type="entry name" value="DD-peptidase/beta-lactamase superfamily"/>
    <property type="match status" value="1"/>
</dbReference>
<accession>A0A837P647</accession>